<accession>A0ABP1FSI8</accession>
<organism evidence="2 3">
    <name type="scientific">Coccomyxa viridis</name>
    <dbReference type="NCBI Taxonomy" id="1274662"/>
    <lineage>
        <taxon>Eukaryota</taxon>
        <taxon>Viridiplantae</taxon>
        <taxon>Chlorophyta</taxon>
        <taxon>core chlorophytes</taxon>
        <taxon>Trebouxiophyceae</taxon>
        <taxon>Trebouxiophyceae incertae sedis</taxon>
        <taxon>Coccomyxaceae</taxon>
        <taxon>Coccomyxa</taxon>
    </lineage>
</organism>
<feature type="region of interest" description="Disordered" evidence="1">
    <location>
        <begin position="1"/>
        <end position="65"/>
    </location>
</feature>
<keyword evidence="3" id="KW-1185">Reference proteome</keyword>
<feature type="compositionally biased region" description="Polar residues" evidence="1">
    <location>
        <begin position="29"/>
        <end position="38"/>
    </location>
</feature>
<reference evidence="2 3" key="1">
    <citation type="submission" date="2024-06" db="EMBL/GenBank/DDBJ databases">
        <authorList>
            <person name="Kraege A."/>
            <person name="Thomma B."/>
        </authorList>
    </citation>
    <scope>NUCLEOTIDE SEQUENCE [LARGE SCALE GENOMIC DNA]</scope>
</reference>
<name>A0ABP1FSI8_9CHLO</name>
<protein>
    <submittedName>
        <fullName evidence="2">G4204 protein</fullName>
    </submittedName>
</protein>
<dbReference type="EMBL" id="CAXHTA020000006">
    <property type="protein sequence ID" value="CAL5221931.1"/>
    <property type="molecule type" value="Genomic_DNA"/>
</dbReference>
<evidence type="ECO:0000256" key="1">
    <source>
        <dbReference type="SAM" id="MobiDB-lite"/>
    </source>
</evidence>
<feature type="compositionally biased region" description="Basic and acidic residues" evidence="1">
    <location>
        <begin position="44"/>
        <end position="61"/>
    </location>
</feature>
<feature type="region of interest" description="Disordered" evidence="1">
    <location>
        <begin position="95"/>
        <end position="135"/>
    </location>
</feature>
<comment type="caution">
    <text evidence="2">The sequence shown here is derived from an EMBL/GenBank/DDBJ whole genome shotgun (WGS) entry which is preliminary data.</text>
</comment>
<dbReference type="Proteomes" id="UP001497392">
    <property type="component" value="Unassembled WGS sequence"/>
</dbReference>
<evidence type="ECO:0000313" key="3">
    <source>
        <dbReference type="Proteomes" id="UP001497392"/>
    </source>
</evidence>
<feature type="compositionally biased region" description="Basic residues" evidence="1">
    <location>
        <begin position="383"/>
        <end position="394"/>
    </location>
</feature>
<evidence type="ECO:0000313" key="2">
    <source>
        <dbReference type="EMBL" id="CAL5221931.1"/>
    </source>
</evidence>
<feature type="region of interest" description="Disordered" evidence="1">
    <location>
        <begin position="342"/>
        <end position="394"/>
    </location>
</feature>
<sequence>MAESEEAQEVPSRNKYPRAQQDGEAGEPDQTQPISSRNVAHDCSAWHEIPDAPLHRSEAAELSRCGTPEQGMQAYKGLLSSHGYAVPFPDSSTIGMSPSWSKPPLQSAESNHSDDSSAVPGDFQGTESPPWSPRRVPPAHVWGEGLPRQAGYRSGGAILPGVPEGAGVSAADLVGAACELQALLSHRAALGLGPLLHAQPYFAADSAPGDKRHFGQYVPFSGPSTPVLQAAPMHEPPPQCSRTRSALPQDALCAEGAVLSPVLMQLPSGGSFPTPCMWDLTNVHVTEPLLAAGVRPRAEQVDSSHVALFDHQLACGMKIPATTAETMGISPALPCKSVLEPKQAHRPEGGPTTPANAEKDKADGGKRHAQDATASEQPAGAPRKPRRATKRRLF</sequence>
<gene>
    <name evidence="2" type="primary">g4204</name>
    <name evidence="2" type="ORF">VP750_LOCUS3590</name>
</gene>
<proteinExistence type="predicted"/>
<feature type="compositionally biased region" description="Basic and acidic residues" evidence="1">
    <location>
        <begin position="357"/>
        <end position="370"/>
    </location>
</feature>